<reference evidence="1" key="1">
    <citation type="submission" date="2018-01" db="EMBL/GenBank/DDBJ databases">
        <authorList>
            <person name="Krukenberg V."/>
        </authorList>
    </citation>
    <scope>NUCLEOTIDE SEQUENCE</scope>
    <source>
        <strain evidence="1">E20ANME2</strain>
    </source>
</reference>
<organism evidence="1 2">
    <name type="scientific">Candidatus Methanogaster sp</name>
    <dbReference type="NCBI Taxonomy" id="3386292"/>
    <lineage>
        <taxon>Archaea</taxon>
        <taxon>Methanobacteriati</taxon>
        <taxon>Methanobacteriota</taxon>
        <taxon>Stenosarchaea group</taxon>
        <taxon>Methanomicrobia</taxon>
        <taxon>Methanosarcinales</taxon>
        <taxon>ANME-2 cluster</taxon>
        <taxon>Candidatus Methanogasteraceae</taxon>
        <taxon>Candidatus Methanogaster</taxon>
    </lineage>
</organism>
<name>A0AC61L3E2_9EURY</name>
<proteinExistence type="predicted"/>
<gene>
    <name evidence="1" type="ORF">C4B59_06555</name>
</gene>
<accession>A0AC61L3E2</accession>
<dbReference type="Proteomes" id="UP000248329">
    <property type="component" value="Unassembled WGS sequence"/>
</dbReference>
<comment type="caution">
    <text evidence="1">The sequence shown here is derived from an EMBL/GenBank/DDBJ whole genome shotgun (WGS) entry which is preliminary data.</text>
</comment>
<evidence type="ECO:0000313" key="2">
    <source>
        <dbReference type="Proteomes" id="UP000248329"/>
    </source>
</evidence>
<protein>
    <submittedName>
        <fullName evidence="1">Thioredoxin family protein</fullName>
    </submittedName>
</protein>
<sequence length="84" mass="9069">MDIIVKVFGSDPPCAKCKVAHDIAKKVSEKIGTGVVVEKHSALSEEGDKYGIMMTPTVVINDEIAVVGKAPSEKKLEEIIRSKM</sequence>
<dbReference type="EMBL" id="PQXF01000009">
    <property type="protein sequence ID" value="PXF61002.1"/>
    <property type="molecule type" value="Genomic_DNA"/>
</dbReference>
<evidence type="ECO:0000313" key="1">
    <source>
        <dbReference type="EMBL" id="PXF61002.1"/>
    </source>
</evidence>